<proteinExistence type="inferred from homology"/>
<evidence type="ECO:0000256" key="6">
    <source>
        <dbReference type="ARBA" id="ARBA00023125"/>
    </source>
</evidence>
<keyword evidence="6" id="KW-0238">DNA-binding</keyword>
<evidence type="ECO:0000256" key="8">
    <source>
        <dbReference type="ARBA" id="ARBA00023242"/>
    </source>
</evidence>
<dbReference type="Pfam" id="PF00447">
    <property type="entry name" value="HSF_DNA-bind"/>
    <property type="match status" value="1"/>
</dbReference>
<evidence type="ECO:0000259" key="12">
    <source>
        <dbReference type="PROSITE" id="PS00434"/>
    </source>
</evidence>
<keyword evidence="3" id="KW-0597">Phosphoprotein</keyword>
<feature type="coiled-coil region" evidence="10">
    <location>
        <begin position="179"/>
        <end position="213"/>
    </location>
</feature>
<feature type="region of interest" description="Disordered" evidence="11">
    <location>
        <begin position="275"/>
        <end position="303"/>
    </location>
</feature>
<evidence type="ECO:0000256" key="9">
    <source>
        <dbReference type="RuleBase" id="RU004020"/>
    </source>
</evidence>
<dbReference type="FunFam" id="1.10.10.10:FF:000037">
    <property type="entry name" value="Heat stress transcription factor B-4"/>
    <property type="match status" value="1"/>
</dbReference>
<evidence type="ECO:0000256" key="11">
    <source>
        <dbReference type="SAM" id="MobiDB-lite"/>
    </source>
</evidence>
<dbReference type="OrthoDB" id="60033at2759"/>
<dbReference type="PANTHER" id="PTHR10015:SF450">
    <property type="entry name" value="HEAT STRESS TRANSCRIPTION FACTOR A-2E"/>
    <property type="match status" value="1"/>
</dbReference>
<dbReference type="GO" id="GO:0003700">
    <property type="term" value="F:DNA-binding transcription factor activity"/>
    <property type="evidence" value="ECO:0007669"/>
    <property type="project" value="InterPro"/>
</dbReference>
<evidence type="ECO:0000313" key="14">
    <source>
        <dbReference type="Proteomes" id="UP000734854"/>
    </source>
</evidence>
<comment type="subcellular location">
    <subcellularLocation>
        <location evidence="1">Nucleus</location>
    </subcellularLocation>
</comment>
<feature type="domain" description="HSF-type DNA-binding" evidence="12">
    <location>
        <begin position="101"/>
        <end position="125"/>
    </location>
</feature>
<comment type="similarity">
    <text evidence="9">Belongs to the HSF family.</text>
</comment>
<dbReference type="EMBL" id="JACMSC010000016">
    <property type="protein sequence ID" value="KAG6481933.1"/>
    <property type="molecule type" value="Genomic_DNA"/>
</dbReference>
<reference evidence="13 14" key="1">
    <citation type="submission" date="2020-08" db="EMBL/GenBank/DDBJ databases">
        <title>Plant Genome Project.</title>
        <authorList>
            <person name="Zhang R.-G."/>
        </authorList>
    </citation>
    <scope>NUCLEOTIDE SEQUENCE [LARGE SCALE GENOMIC DNA]</scope>
    <source>
        <tissue evidence="13">Rhizome</tissue>
    </source>
</reference>
<comment type="subunit">
    <text evidence="2">Homotrimer.</text>
</comment>
<dbReference type="SMART" id="SM00415">
    <property type="entry name" value="HSF"/>
    <property type="match status" value="1"/>
</dbReference>
<organism evidence="13 14">
    <name type="scientific">Zingiber officinale</name>
    <name type="common">Ginger</name>
    <name type="synonym">Amomum zingiber</name>
    <dbReference type="NCBI Taxonomy" id="94328"/>
    <lineage>
        <taxon>Eukaryota</taxon>
        <taxon>Viridiplantae</taxon>
        <taxon>Streptophyta</taxon>
        <taxon>Embryophyta</taxon>
        <taxon>Tracheophyta</taxon>
        <taxon>Spermatophyta</taxon>
        <taxon>Magnoliopsida</taxon>
        <taxon>Liliopsida</taxon>
        <taxon>Zingiberales</taxon>
        <taxon>Zingiberaceae</taxon>
        <taxon>Zingiber</taxon>
    </lineage>
</organism>
<keyword evidence="4" id="KW-0805">Transcription regulation</keyword>
<dbReference type="GO" id="GO:0006357">
    <property type="term" value="P:regulation of transcription by RNA polymerase II"/>
    <property type="evidence" value="ECO:0007669"/>
    <property type="project" value="TreeGrafter"/>
</dbReference>
<comment type="caution">
    <text evidence="13">The sequence shown here is derived from an EMBL/GenBank/DDBJ whole genome shotgun (WGS) entry which is preliminary data.</text>
</comment>
<sequence>MDSRGSSSQSPRPLPKKEPPGEDPLSPLPLAASSFQSGGGGDDGEKIPQPLEALRVAPIPPFLSKTYELVDDPVLDSILSWAPTGRSFVVWDPLEFSRTVLPRHFKHNNFSSFVRQLNTYGFHKIDTDRWEFANESFLKGNKYLLRSINRRRSSYQAHQLGIQVGSSSEMVKSGLVDEIDMLRSDKTELLQEIVSLQQENQTTLQLMDSLNQRMQSADMRQKQMVSFLAKVFRNPEFLDHLRQKKEQNSKTSSRVRRKFLKHTLSISTDSIGSIDSGVSNRQSAADASSSRTLEGTEQAGNKEIPDNILSDLIEKLGLQVNEKTLTEGLDQIQCNTLSPLFLDANTVSLVEKNPDSQGLSSESRMPDAKCLAFKGKSVASSSPDTASGASDYLISFPSEDPLEDKMAAEVALMDASFDQEEVWKSVTWYDTAYDSNILGTDARFDAPWDLDLQISDQVFDERNVVCLASPTFSEDDPEKIEP</sequence>
<dbReference type="PANTHER" id="PTHR10015">
    <property type="entry name" value="HEAT SHOCK TRANSCRIPTION FACTOR"/>
    <property type="match status" value="1"/>
</dbReference>
<dbReference type="InterPro" id="IPR000232">
    <property type="entry name" value="HSF_DNA-bd"/>
</dbReference>
<dbReference type="GO" id="GO:0005634">
    <property type="term" value="C:nucleus"/>
    <property type="evidence" value="ECO:0007669"/>
    <property type="project" value="UniProtKB-SubCell"/>
</dbReference>
<keyword evidence="8" id="KW-0539">Nucleus</keyword>
<evidence type="ECO:0000256" key="5">
    <source>
        <dbReference type="ARBA" id="ARBA00023016"/>
    </source>
</evidence>
<protein>
    <recommendedName>
        <fullName evidence="12">HSF-type DNA-binding domain-containing protein</fullName>
    </recommendedName>
</protein>
<dbReference type="GO" id="GO:0034605">
    <property type="term" value="P:cellular response to heat"/>
    <property type="evidence" value="ECO:0007669"/>
    <property type="project" value="TreeGrafter"/>
</dbReference>
<evidence type="ECO:0000256" key="2">
    <source>
        <dbReference type="ARBA" id="ARBA00011233"/>
    </source>
</evidence>
<feature type="compositionally biased region" description="Polar residues" evidence="11">
    <location>
        <begin position="280"/>
        <end position="299"/>
    </location>
</feature>
<keyword evidence="14" id="KW-1185">Reference proteome</keyword>
<dbReference type="AlphaFoldDB" id="A0A8J5F8Z2"/>
<dbReference type="SMR" id="A0A8J5F8Z2"/>
<dbReference type="PROSITE" id="PS00434">
    <property type="entry name" value="HSF_DOMAIN"/>
    <property type="match status" value="1"/>
</dbReference>
<evidence type="ECO:0000256" key="3">
    <source>
        <dbReference type="ARBA" id="ARBA00022553"/>
    </source>
</evidence>
<keyword evidence="10" id="KW-0175">Coiled coil</keyword>
<evidence type="ECO:0000256" key="4">
    <source>
        <dbReference type="ARBA" id="ARBA00023015"/>
    </source>
</evidence>
<gene>
    <name evidence="13" type="ORF">ZIOFF_058557</name>
</gene>
<evidence type="ECO:0000313" key="13">
    <source>
        <dbReference type="EMBL" id="KAG6481933.1"/>
    </source>
</evidence>
<dbReference type="Proteomes" id="UP000734854">
    <property type="component" value="Unassembled WGS sequence"/>
</dbReference>
<keyword evidence="5" id="KW-0346">Stress response</keyword>
<feature type="region of interest" description="Disordered" evidence="11">
    <location>
        <begin position="1"/>
        <end position="48"/>
    </location>
</feature>
<keyword evidence="7" id="KW-0804">Transcription</keyword>
<name>A0A8J5F8Z2_ZINOF</name>
<evidence type="ECO:0000256" key="1">
    <source>
        <dbReference type="ARBA" id="ARBA00004123"/>
    </source>
</evidence>
<feature type="compositionally biased region" description="Polar residues" evidence="11">
    <location>
        <begin position="1"/>
        <end position="11"/>
    </location>
</feature>
<dbReference type="GO" id="GO:0000978">
    <property type="term" value="F:RNA polymerase II cis-regulatory region sequence-specific DNA binding"/>
    <property type="evidence" value="ECO:0007669"/>
    <property type="project" value="TreeGrafter"/>
</dbReference>
<accession>A0A8J5F8Z2</accession>
<evidence type="ECO:0000256" key="7">
    <source>
        <dbReference type="ARBA" id="ARBA00023163"/>
    </source>
</evidence>
<evidence type="ECO:0000256" key="10">
    <source>
        <dbReference type="SAM" id="Coils"/>
    </source>
</evidence>